<organism evidence="1 2">
    <name type="scientific">Stylosanthes scabra</name>
    <dbReference type="NCBI Taxonomy" id="79078"/>
    <lineage>
        <taxon>Eukaryota</taxon>
        <taxon>Viridiplantae</taxon>
        <taxon>Streptophyta</taxon>
        <taxon>Embryophyta</taxon>
        <taxon>Tracheophyta</taxon>
        <taxon>Spermatophyta</taxon>
        <taxon>Magnoliopsida</taxon>
        <taxon>eudicotyledons</taxon>
        <taxon>Gunneridae</taxon>
        <taxon>Pentapetalae</taxon>
        <taxon>rosids</taxon>
        <taxon>fabids</taxon>
        <taxon>Fabales</taxon>
        <taxon>Fabaceae</taxon>
        <taxon>Papilionoideae</taxon>
        <taxon>50 kb inversion clade</taxon>
        <taxon>dalbergioids sensu lato</taxon>
        <taxon>Dalbergieae</taxon>
        <taxon>Pterocarpus clade</taxon>
        <taxon>Stylosanthes</taxon>
    </lineage>
</organism>
<gene>
    <name evidence="1" type="ORF">PIB30_004760</name>
</gene>
<protein>
    <submittedName>
        <fullName evidence="1">Uncharacterized protein</fullName>
    </submittedName>
</protein>
<evidence type="ECO:0000313" key="2">
    <source>
        <dbReference type="Proteomes" id="UP001341840"/>
    </source>
</evidence>
<comment type="caution">
    <text evidence="1">The sequence shown here is derived from an EMBL/GenBank/DDBJ whole genome shotgun (WGS) entry which is preliminary data.</text>
</comment>
<evidence type="ECO:0000313" key="1">
    <source>
        <dbReference type="EMBL" id="MED6143255.1"/>
    </source>
</evidence>
<accession>A0ABU6T4G5</accession>
<proteinExistence type="predicted"/>
<dbReference type="EMBL" id="JASCZI010090630">
    <property type="protein sequence ID" value="MED6143255.1"/>
    <property type="molecule type" value="Genomic_DNA"/>
</dbReference>
<reference evidence="1 2" key="1">
    <citation type="journal article" date="2023" name="Plants (Basel)">
        <title>Bridging the Gap: Combining Genomics and Transcriptomics Approaches to Understand Stylosanthes scabra, an Orphan Legume from the Brazilian Caatinga.</title>
        <authorList>
            <person name="Ferreira-Neto J.R.C."/>
            <person name="da Silva M.D."/>
            <person name="Binneck E."/>
            <person name="de Melo N.F."/>
            <person name="da Silva R.H."/>
            <person name="de Melo A.L.T.M."/>
            <person name="Pandolfi V."/>
            <person name="Bustamante F.O."/>
            <person name="Brasileiro-Vidal A.C."/>
            <person name="Benko-Iseppon A.M."/>
        </authorList>
    </citation>
    <scope>NUCLEOTIDE SEQUENCE [LARGE SCALE GENOMIC DNA]</scope>
    <source>
        <tissue evidence="1">Leaves</tissue>
    </source>
</reference>
<dbReference type="Proteomes" id="UP001341840">
    <property type="component" value="Unassembled WGS sequence"/>
</dbReference>
<sequence length="106" mass="12610">MDRRISESIAMVSSKRHLPCPAFRCWPDSLYYYWIENRQNQFLLLDELANKINRDRVNSLYFIDNTDNCVPVGLWRLNNEIYMNGFDVDTFRNLSAPGDWIGLKMK</sequence>
<name>A0ABU6T4G5_9FABA</name>
<keyword evidence="2" id="KW-1185">Reference proteome</keyword>